<keyword evidence="4" id="KW-1185">Reference proteome</keyword>
<dbReference type="InterPro" id="IPR002155">
    <property type="entry name" value="Thiolase"/>
</dbReference>
<dbReference type="InterPro" id="IPR016039">
    <property type="entry name" value="Thiolase-like"/>
</dbReference>
<evidence type="ECO:0000259" key="2">
    <source>
        <dbReference type="Pfam" id="PF22691"/>
    </source>
</evidence>
<dbReference type="STRING" id="1839801.Dform_02193"/>
<dbReference type="Gene3D" id="3.40.47.10">
    <property type="match status" value="1"/>
</dbReference>
<dbReference type="Pfam" id="PF22691">
    <property type="entry name" value="Thiolase_C_1"/>
    <property type="match status" value="1"/>
</dbReference>
<proteinExistence type="predicted"/>
<organism evidence="3 4">
    <name type="scientific">Dehalogenimonas formicexedens</name>
    <dbReference type="NCBI Taxonomy" id="1839801"/>
    <lineage>
        <taxon>Bacteria</taxon>
        <taxon>Bacillati</taxon>
        <taxon>Chloroflexota</taxon>
        <taxon>Dehalococcoidia</taxon>
        <taxon>Dehalococcoidales</taxon>
        <taxon>Dehalococcoidaceae</taxon>
        <taxon>Dehalogenimonas</taxon>
    </lineage>
</organism>
<dbReference type="Pfam" id="PF00108">
    <property type="entry name" value="Thiolase_N"/>
    <property type="match status" value="1"/>
</dbReference>
<evidence type="ECO:0000259" key="1">
    <source>
        <dbReference type="Pfam" id="PF00108"/>
    </source>
</evidence>
<protein>
    <submittedName>
        <fullName evidence="3">Acetyl-CoA C-acetyltransferase/acetyl-CoA acyltransferase</fullName>
        <ecNumber evidence="3">2.3.1.16</ecNumber>
        <ecNumber evidence="3">2.3.1.9</ecNumber>
    </submittedName>
</protein>
<evidence type="ECO:0000313" key="3">
    <source>
        <dbReference type="EMBL" id="APV45496.1"/>
    </source>
</evidence>
<feature type="domain" description="Thiolase N-terminal" evidence="1">
    <location>
        <begin position="4"/>
        <end position="228"/>
    </location>
</feature>
<dbReference type="PANTHER" id="PTHR42870:SF1">
    <property type="entry name" value="NON-SPECIFIC LIPID-TRANSFER PROTEIN-LIKE 2"/>
    <property type="match status" value="1"/>
</dbReference>
<dbReference type="RefSeq" id="WP_076004983.1">
    <property type="nucleotide sequence ID" value="NZ_CP018258.1"/>
</dbReference>
<dbReference type="SUPFAM" id="SSF53901">
    <property type="entry name" value="Thiolase-like"/>
    <property type="match status" value="1"/>
</dbReference>
<keyword evidence="3" id="KW-0012">Acyltransferase</keyword>
<keyword evidence="3" id="KW-0808">Transferase</keyword>
<dbReference type="GO" id="GO:0003985">
    <property type="term" value="F:acetyl-CoA C-acetyltransferase activity"/>
    <property type="evidence" value="ECO:0007669"/>
    <property type="project" value="UniProtKB-EC"/>
</dbReference>
<feature type="domain" description="Thiolase C-terminal" evidence="2">
    <location>
        <begin position="247"/>
        <end position="390"/>
    </location>
</feature>
<sequence>MRKVAVIGAGQTRFSGAQEKSLSELFAEAAFDALADANLQPRDVQALFVGNALGDFSEGQGMTPAFIADYIGAWNVPANRYDGACASASMAVRDAFLLVASGVYDIVIAGGVERAASLGTPLATRTFAMFSDSRYEFPAGMTFPGVFALLAHRYAARYGLPIEKLKEQMAQVSVQSYKHGMFNPKAHLRKSVTIPDVLKSFTVATPIQLHDCCPFSDGAAALIIASEDKARVLSPKPVFIAGAGQASSGPLASQGEYLPRLKAREMASKQAYAMAGVTPGDIDVCELHDCFSIASLIAAEGLGFFDYGKAGEAWMKGEADIGGKVAINPSGGLKSKGHPIGATGAAQVYEIVRQLRGEVESERQVPDAKIGLTDTLGGDGGTMVSMVFKRGW</sequence>
<dbReference type="EC" id="2.3.1.9" evidence="3"/>
<dbReference type="PANTHER" id="PTHR42870">
    <property type="entry name" value="ACETYL-COA C-ACETYLTRANSFERASE"/>
    <property type="match status" value="1"/>
</dbReference>
<evidence type="ECO:0000313" key="4">
    <source>
        <dbReference type="Proteomes" id="UP000185934"/>
    </source>
</evidence>
<name>A0A1P8FAK5_9CHLR</name>
<dbReference type="EMBL" id="CP018258">
    <property type="protein sequence ID" value="APV45496.1"/>
    <property type="molecule type" value="Genomic_DNA"/>
</dbReference>
<dbReference type="InterPro" id="IPR055140">
    <property type="entry name" value="Thiolase_C_2"/>
</dbReference>
<reference evidence="4" key="1">
    <citation type="submission" date="2016-11" db="EMBL/GenBank/DDBJ databases">
        <title>Dehalogenimonas formicexedens sp. nov., a chlorinated alkane respiring bacterium isolated from contaminated groundwater.</title>
        <authorList>
            <person name="Key T.A."/>
            <person name="Bowman K.S."/>
            <person name="Lee I."/>
            <person name="Chun J."/>
            <person name="Albuquerque L."/>
            <person name="da Costa M.S."/>
            <person name="Rainey F.A."/>
            <person name="Moe W.M."/>
        </authorList>
    </citation>
    <scope>NUCLEOTIDE SEQUENCE [LARGE SCALE GENOMIC DNA]</scope>
    <source>
        <strain evidence="4">NSZ-14</strain>
    </source>
</reference>
<dbReference type="InterPro" id="IPR020616">
    <property type="entry name" value="Thiolase_N"/>
</dbReference>
<dbReference type="EC" id="2.3.1.16" evidence="3"/>
<dbReference type="KEGG" id="dfo:Dform_02193"/>
<dbReference type="CDD" id="cd00829">
    <property type="entry name" value="SCP-x_thiolase"/>
    <property type="match status" value="1"/>
</dbReference>
<dbReference type="OrthoDB" id="9785768at2"/>
<dbReference type="PIRSF" id="PIRSF000429">
    <property type="entry name" value="Ac-CoA_Ac_transf"/>
    <property type="match status" value="1"/>
</dbReference>
<dbReference type="AlphaFoldDB" id="A0A1P8FAK5"/>
<accession>A0A1P8FAK5</accession>
<dbReference type="Proteomes" id="UP000185934">
    <property type="component" value="Chromosome"/>
</dbReference>
<gene>
    <name evidence="3" type="primary">atoB</name>
    <name evidence="3" type="synonym">fadA</name>
    <name evidence="3" type="ORF">Dform_02193</name>
</gene>